<sequence>MDCRKLYGENVNEQAVSDRYRAIAEEYRRLWGSSPDAFFSSPGRAEIIGNHTDHNGGKVIVAAITCDIVAAVGRRRDGIAEIRSKGFRPVRFRLADTSPHRSEFGRSPALARGVAEGLRRKGIPVAEFGGFSAYTESTVFRGAGVSSSAAFEILIAEIFNRLFLDGRLSPGEKAAVGQFAENKYFGKPCGLLDQSGVAYGGLNEMDFKDVNRPFVAPLPVPNGYSLVLVNTGGSHAGLTSHYADIRREMASVAAFFGKNTLREVSEKSFWEALPRLRKKVHERAILRAAHFFEESARADRAAAALRKGDMAAFLALMKESGESSQKYLQNCFVPGESVQPVSLALKISERLLKNGGYRLHGGGFAGTVIACVSDGEREEYVREMSRVFGKENVFSTSVRRAGTVQAEFRA</sequence>
<comment type="caution">
    <text evidence="7">The sequence shown here is derived from an EMBL/GenBank/DDBJ whole genome shotgun (WGS) entry which is preliminary data.</text>
</comment>
<evidence type="ECO:0000313" key="7">
    <source>
        <dbReference type="EMBL" id="HIU58934.1"/>
    </source>
</evidence>
<comment type="similarity">
    <text evidence="1">Belongs to the GHMP kinase family. GalK subfamily.</text>
</comment>
<reference evidence="7" key="2">
    <citation type="journal article" date="2021" name="PeerJ">
        <title>Extensive microbial diversity within the chicken gut microbiome revealed by metagenomics and culture.</title>
        <authorList>
            <person name="Gilroy R."/>
            <person name="Ravi A."/>
            <person name="Getino M."/>
            <person name="Pursley I."/>
            <person name="Horton D.L."/>
            <person name="Alikhan N.F."/>
            <person name="Baker D."/>
            <person name="Gharbi K."/>
            <person name="Hall N."/>
            <person name="Watson M."/>
            <person name="Adriaenssens E.M."/>
            <person name="Foster-Nyarko E."/>
            <person name="Jarju S."/>
            <person name="Secka A."/>
            <person name="Antonio M."/>
            <person name="Oren A."/>
            <person name="Chaudhuri R.R."/>
            <person name="La Ragione R."/>
            <person name="Hildebrand F."/>
            <person name="Pallen M.J."/>
        </authorList>
    </citation>
    <scope>NUCLEOTIDE SEQUENCE</scope>
    <source>
        <strain evidence="7">11687</strain>
    </source>
</reference>
<evidence type="ECO:0000259" key="6">
    <source>
        <dbReference type="Pfam" id="PF10509"/>
    </source>
</evidence>
<dbReference type="InterPro" id="IPR006206">
    <property type="entry name" value="Mevalonate/galactokinase"/>
</dbReference>
<dbReference type="Proteomes" id="UP000824081">
    <property type="component" value="Unassembled WGS sequence"/>
</dbReference>
<dbReference type="Pfam" id="PF00288">
    <property type="entry name" value="GHMP_kinases_N"/>
    <property type="match status" value="1"/>
</dbReference>
<evidence type="ECO:0000259" key="5">
    <source>
        <dbReference type="Pfam" id="PF00288"/>
    </source>
</evidence>
<dbReference type="GO" id="GO:0005524">
    <property type="term" value="F:ATP binding"/>
    <property type="evidence" value="ECO:0007669"/>
    <property type="project" value="UniProtKB-KW"/>
</dbReference>
<dbReference type="SUPFAM" id="SSF55060">
    <property type="entry name" value="GHMP Kinase, C-terminal domain"/>
    <property type="match status" value="1"/>
</dbReference>
<feature type="domain" description="Galactokinase N-terminal" evidence="6">
    <location>
        <begin position="25"/>
        <end position="74"/>
    </location>
</feature>
<proteinExistence type="inferred from homology"/>
<dbReference type="PANTHER" id="PTHR10457:SF7">
    <property type="entry name" value="GALACTOKINASE-RELATED"/>
    <property type="match status" value="1"/>
</dbReference>
<dbReference type="InterPro" id="IPR036554">
    <property type="entry name" value="GHMP_kinase_C_sf"/>
</dbReference>
<dbReference type="Gene3D" id="3.30.230.10">
    <property type="match status" value="1"/>
</dbReference>
<dbReference type="InterPro" id="IPR000705">
    <property type="entry name" value="Galactokinase"/>
</dbReference>
<dbReference type="PRINTS" id="PR00959">
    <property type="entry name" value="MEVGALKINASE"/>
</dbReference>
<dbReference type="PRINTS" id="PR00473">
    <property type="entry name" value="GALCTOKINASE"/>
</dbReference>
<dbReference type="GO" id="GO:0006012">
    <property type="term" value="P:galactose metabolic process"/>
    <property type="evidence" value="ECO:0007669"/>
    <property type="project" value="InterPro"/>
</dbReference>
<keyword evidence="3" id="KW-0418">Kinase</keyword>
<name>A0A9D1MEY5_9FIRM</name>
<dbReference type="InterPro" id="IPR014721">
    <property type="entry name" value="Ribsml_uS5_D2-typ_fold_subgr"/>
</dbReference>
<evidence type="ECO:0000313" key="8">
    <source>
        <dbReference type="Proteomes" id="UP000824081"/>
    </source>
</evidence>
<dbReference type="PIRSF" id="PIRSF000530">
    <property type="entry name" value="Galactokinase"/>
    <property type="match status" value="1"/>
</dbReference>
<evidence type="ECO:0000256" key="3">
    <source>
        <dbReference type="ARBA" id="ARBA00022777"/>
    </source>
</evidence>
<protein>
    <submittedName>
        <fullName evidence="7">Galactokinase</fullName>
    </submittedName>
</protein>
<feature type="domain" description="GHMP kinase N-terminal" evidence="5">
    <location>
        <begin position="111"/>
        <end position="201"/>
    </location>
</feature>
<dbReference type="GO" id="GO:0004335">
    <property type="term" value="F:galactokinase activity"/>
    <property type="evidence" value="ECO:0007669"/>
    <property type="project" value="InterPro"/>
</dbReference>
<accession>A0A9D1MEY5</accession>
<dbReference type="GO" id="GO:0005829">
    <property type="term" value="C:cytosol"/>
    <property type="evidence" value="ECO:0007669"/>
    <property type="project" value="TreeGrafter"/>
</dbReference>
<dbReference type="InterPro" id="IPR006204">
    <property type="entry name" value="GHMP_kinase_N_dom"/>
</dbReference>
<evidence type="ECO:0000256" key="1">
    <source>
        <dbReference type="ARBA" id="ARBA00006566"/>
    </source>
</evidence>
<dbReference type="Pfam" id="PF10509">
    <property type="entry name" value="GalKase_gal_bdg"/>
    <property type="match status" value="1"/>
</dbReference>
<evidence type="ECO:0000256" key="4">
    <source>
        <dbReference type="ARBA" id="ARBA00022840"/>
    </source>
</evidence>
<evidence type="ECO:0000256" key="2">
    <source>
        <dbReference type="ARBA" id="ARBA00022741"/>
    </source>
</evidence>
<dbReference type="InterPro" id="IPR020568">
    <property type="entry name" value="Ribosomal_Su5_D2-typ_SF"/>
</dbReference>
<dbReference type="AlphaFoldDB" id="A0A9D1MEY5"/>
<keyword evidence="2" id="KW-0547">Nucleotide-binding</keyword>
<dbReference type="SUPFAM" id="SSF54211">
    <property type="entry name" value="Ribosomal protein S5 domain 2-like"/>
    <property type="match status" value="1"/>
</dbReference>
<dbReference type="PANTHER" id="PTHR10457">
    <property type="entry name" value="MEVALONATE KINASE/GALACTOKINASE"/>
    <property type="match status" value="1"/>
</dbReference>
<dbReference type="EMBL" id="DVMZ01000065">
    <property type="protein sequence ID" value="HIU58934.1"/>
    <property type="molecule type" value="Genomic_DNA"/>
</dbReference>
<dbReference type="InterPro" id="IPR019539">
    <property type="entry name" value="GalKase_N"/>
</dbReference>
<keyword evidence="3" id="KW-0808">Transferase</keyword>
<keyword evidence="4" id="KW-0067">ATP-binding</keyword>
<organism evidence="7 8">
    <name type="scientific">Candidatus Scatosoma pullistercoris</name>
    <dbReference type="NCBI Taxonomy" id="2840934"/>
    <lineage>
        <taxon>Bacteria</taxon>
        <taxon>Bacillati</taxon>
        <taxon>Bacillota</taxon>
        <taxon>Clostridia</taxon>
        <taxon>Candidatus Scatosoma</taxon>
    </lineage>
</organism>
<gene>
    <name evidence="7" type="ORF">IAC57_02420</name>
</gene>
<reference evidence="7" key="1">
    <citation type="submission" date="2020-10" db="EMBL/GenBank/DDBJ databases">
        <authorList>
            <person name="Gilroy R."/>
        </authorList>
    </citation>
    <scope>NUCLEOTIDE SEQUENCE</scope>
    <source>
        <strain evidence="7">11687</strain>
    </source>
</reference>
<dbReference type="Gene3D" id="3.30.70.890">
    <property type="entry name" value="GHMP kinase, C-terminal domain"/>
    <property type="match status" value="1"/>
</dbReference>